<dbReference type="Proteomes" id="UP001068021">
    <property type="component" value="Unassembled WGS sequence"/>
</dbReference>
<evidence type="ECO:0000313" key="3">
    <source>
        <dbReference type="EMBL" id="MCZ3373977.1"/>
    </source>
</evidence>
<name>A0A9E4ZZD2_9EURY</name>
<evidence type="ECO:0000313" key="2">
    <source>
        <dbReference type="EMBL" id="MCZ3366876.1"/>
    </source>
</evidence>
<evidence type="ECO:0000256" key="1">
    <source>
        <dbReference type="SAM" id="Phobius"/>
    </source>
</evidence>
<comment type="caution">
    <text evidence="2">The sequence shown here is derived from an EMBL/GenBank/DDBJ whole genome shotgun (WGS) entry which is preliminary data.</text>
</comment>
<keyword evidence="1" id="KW-0812">Transmembrane</keyword>
<keyword evidence="1" id="KW-0472">Membrane</keyword>
<dbReference type="Pfam" id="PF11167">
    <property type="entry name" value="DUF2953"/>
    <property type="match status" value="1"/>
</dbReference>
<reference evidence="2" key="1">
    <citation type="submission" date="2022-12" db="EMBL/GenBank/DDBJ databases">
        <title>Reclassification of two methanogenic archaea species isolated from the Kolyma lowland permafrost.</title>
        <authorList>
            <person name="Trubitsyn V.E."/>
            <person name="Rivkina E.M."/>
            <person name="Shcherbakova V.A."/>
        </authorList>
    </citation>
    <scope>NUCLEOTIDE SEQUENCE</scope>
    <source>
        <strain evidence="2">M2</strain>
        <strain evidence="3">MK4</strain>
    </source>
</reference>
<proteinExistence type="predicted"/>
<protein>
    <submittedName>
        <fullName evidence="2">DUF2953 domain-containing protein</fullName>
    </submittedName>
</protein>
<dbReference type="InterPro" id="IPR021338">
    <property type="entry name" value="DUF2953"/>
</dbReference>
<gene>
    <name evidence="3" type="ORF">O3H35_15095</name>
    <name evidence="2" type="ORF">O3H54_13400</name>
</gene>
<dbReference type="EMBL" id="JAPVER010000020">
    <property type="protein sequence ID" value="MCZ3366876.1"/>
    <property type="molecule type" value="Genomic_DNA"/>
</dbReference>
<keyword evidence="4" id="KW-1185">Reference proteome</keyword>
<feature type="transmembrane region" description="Helical" evidence="1">
    <location>
        <begin position="6"/>
        <end position="27"/>
    </location>
</feature>
<evidence type="ECO:0000313" key="4">
    <source>
        <dbReference type="Proteomes" id="UP001068021"/>
    </source>
</evidence>
<organism evidence="2 4">
    <name type="scientific">Methanobacterium veterum</name>
    <dbReference type="NCBI Taxonomy" id="408577"/>
    <lineage>
        <taxon>Archaea</taxon>
        <taxon>Methanobacteriati</taxon>
        <taxon>Methanobacteriota</taxon>
        <taxon>Methanomada group</taxon>
        <taxon>Methanobacteria</taxon>
        <taxon>Methanobacteriales</taxon>
        <taxon>Methanobacteriaceae</taxon>
        <taxon>Methanobacterium</taxon>
    </lineage>
</organism>
<accession>A0A9E4ZZD2</accession>
<dbReference type="EMBL" id="JAPVES010000030">
    <property type="protein sequence ID" value="MCZ3373977.1"/>
    <property type="molecule type" value="Genomic_DNA"/>
</dbReference>
<dbReference type="Proteomes" id="UP001074446">
    <property type="component" value="Unassembled WGS sequence"/>
</dbReference>
<sequence>MFIATAIILIILIIVIGILVVPFHIYLNIYNTGFKITGTFRLTWMKIKLIQREIPPEKQAPKKENEKENKFEISRIPKILSLLVESWPYLERVFNSFLKSTSFEIFSLNLILGLGDPADTAMVSGYFWAASSLLNLIPNAYISLEPDFLNEKIEADATLKIKIRLFWIVVELIRAFTKKPVRALLKELRETRG</sequence>
<dbReference type="RefSeq" id="WP_048080749.1">
    <property type="nucleotide sequence ID" value="NZ_JAPVER010000020.1"/>
</dbReference>
<dbReference type="AlphaFoldDB" id="A0A9E4ZZD2"/>
<keyword evidence="1" id="KW-1133">Transmembrane helix</keyword>